<name>A0A552YXH6_9LACT</name>
<sequence length="152" mass="17071">MADEVTLSVSIPTDLEGYITIQCSLCSELFKVKHTDFEDESQIQIWCPNCGLIPDSMITEEIRDLLLKTANNYMSDLLNDFNTELSKTFKKGGIEYKAGKKIKKASTDPLVSRIDILEIQTYECCHQEAKISPSLKMEGGYCPFCGEIQNGN</sequence>
<protein>
    <submittedName>
        <fullName evidence="1">TFIIB-type zinc ribbon-containing protein</fullName>
    </submittedName>
</protein>
<evidence type="ECO:0000313" key="1">
    <source>
        <dbReference type="EMBL" id="TRW71935.1"/>
    </source>
</evidence>
<dbReference type="EMBL" id="VJWV01000022">
    <property type="protein sequence ID" value="TRW71935.1"/>
    <property type="molecule type" value="Genomic_DNA"/>
</dbReference>
<dbReference type="AlphaFoldDB" id="A0A552YXH6"/>
<organism evidence="1 2">
    <name type="scientific">Lactococcus lactis</name>
    <dbReference type="NCBI Taxonomy" id="1358"/>
    <lineage>
        <taxon>Bacteria</taxon>
        <taxon>Bacillati</taxon>
        <taxon>Bacillota</taxon>
        <taxon>Bacilli</taxon>
        <taxon>Lactobacillales</taxon>
        <taxon>Streptococcaceae</taxon>
        <taxon>Lactococcus</taxon>
    </lineage>
</organism>
<evidence type="ECO:0000313" key="2">
    <source>
        <dbReference type="Proteomes" id="UP000317167"/>
    </source>
</evidence>
<proteinExistence type="predicted"/>
<reference evidence="1 2" key="1">
    <citation type="submission" date="2019-07" db="EMBL/GenBank/DDBJ databases">
        <title>Draft genome of 7 Lactococcus lactis strains isolated from an artisanal cheese production.</title>
        <authorList>
            <person name="Biolcati F."/>
            <person name="Bottero M.T."/>
            <person name="Dalmasso A."/>
            <person name="Mcauliffe O."/>
        </authorList>
    </citation>
    <scope>NUCLEOTIDE SEQUENCE [LARGE SCALE GENOMIC DNA]</scope>
    <source>
        <strain evidence="1 2">MRS45.2</strain>
    </source>
</reference>
<accession>A0A552YXH6</accession>
<comment type="caution">
    <text evidence="1">The sequence shown here is derived from an EMBL/GenBank/DDBJ whole genome shotgun (WGS) entry which is preliminary data.</text>
</comment>
<dbReference type="RefSeq" id="WP_143459784.1">
    <property type="nucleotide sequence ID" value="NZ_VJWV01000022.1"/>
</dbReference>
<dbReference type="Proteomes" id="UP000317167">
    <property type="component" value="Unassembled WGS sequence"/>
</dbReference>
<gene>
    <name evidence="1" type="ORF">FNJ53_12895</name>
</gene>